<dbReference type="FunFam" id="3.40.50.300:FF:000590">
    <property type="entry name" value="Ribosome biogenesis GTPase A"/>
    <property type="match status" value="1"/>
</dbReference>
<dbReference type="InterPro" id="IPR019991">
    <property type="entry name" value="GTP-bd_ribosome_bgen"/>
</dbReference>
<dbReference type="Pfam" id="PF01926">
    <property type="entry name" value="MMR_HSR1"/>
    <property type="match status" value="1"/>
</dbReference>
<feature type="binding site" evidence="5">
    <location>
        <begin position="71"/>
        <end position="74"/>
    </location>
    <ligand>
        <name>GTP</name>
        <dbReference type="ChEBI" id="CHEBI:37565"/>
    </ligand>
</feature>
<dbReference type="PIRSF" id="PIRSF006230">
    <property type="entry name" value="MG442"/>
    <property type="match status" value="1"/>
</dbReference>
<dbReference type="PANTHER" id="PTHR45782">
    <property type="entry name" value="MITOCHONDRIAL RIBOSOME-ASSOCIATED GTPASE 1"/>
    <property type="match status" value="1"/>
</dbReference>
<dbReference type="Proteomes" id="UP000276301">
    <property type="component" value="Unassembled WGS sequence"/>
</dbReference>
<dbReference type="Gene3D" id="3.40.50.300">
    <property type="entry name" value="P-loop containing nucleotide triphosphate hydrolases"/>
    <property type="match status" value="1"/>
</dbReference>
<comment type="similarity">
    <text evidence="4">Belongs to the TRAFAC class YlqF/YawG GTPase family. MTG1 subfamily.</text>
</comment>
<dbReference type="CDD" id="cd01856">
    <property type="entry name" value="YlqF"/>
    <property type="match status" value="1"/>
</dbReference>
<gene>
    <name evidence="7" type="primary">ylqF</name>
    <name evidence="7" type="ORF">D4A47_08790</name>
</gene>
<dbReference type="GO" id="GO:0005737">
    <property type="term" value="C:cytoplasm"/>
    <property type="evidence" value="ECO:0007669"/>
    <property type="project" value="UniProtKB-SubCell"/>
</dbReference>
<dbReference type="InterPro" id="IPR027417">
    <property type="entry name" value="P-loop_NTPase"/>
</dbReference>
<keyword evidence="2 4" id="KW-0547">Nucleotide-binding</keyword>
<dbReference type="RefSeq" id="WP_121587002.1">
    <property type="nucleotide sequence ID" value="NZ_RCHT01000014.1"/>
</dbReference>
<evidence type="ECO:0000256" key="3">
    <source>
        <dbReference type="ARBA" id="ARBA00023134"/>
    </source>
</evidence>
<dbReference type="InterPro" id="IPR006073">
    <property type="entry name" value="GTP-bd"/>
</dbReference>
<dbReference type="SUPFAM" id="SSF52540">
    <property type="entry name" value="P-loop containing nucleoside triphosphate hydrolases"/>
    <property type="match status" value="1"/>
</dbReference>
<evidence type="ECO:0000256" key="1">
    <source>
        <dbReference type="ARBA" id="ARBA00014898"/>
    </source>
</evidence>
<dbReference type="Gene3D" id="1.10.1580.10">
    <property type="match status" value="1"/>
</dbReference>
<dbReference type="PRINTS" id="PR00326">
    <property type="entry name" value="GTP1OBG"/>
</dbReference>
<organism evidence="7 8">
    <name type="scientific">Anaerotruncus massiliensis</name>
    <name type="common">ex Liu et al. 2021</name>
    <dbReference type="NCBI Taxonomy" id="2321404"/>
    <lineage>
        <taxon>Bacteria</taxon>
        <taxon>Bacillati</taxon>
        <taxon>Bacillota</taxon>
        <taxon>Clostridia</taxon>
        <taxon>Eubacteriales</taxon>
        <taxon>Oscillospiraceae</taxon>
        <taxon>Anaerotruncus</taxon>
    </lineage>
</organism>
<keyword evidence="3 4" id="KW-0342">GTP-binding</keyword>
<dbReference type="NCBIfam" id="TIGR03596">
    <property type="entry name" value="GTPase_YlqF"/>
    <property type="match status" value="1"/>
</dbReference>
<keyword evidence="4" id="KW-0963">Cytoplasm</keyword>
<dbReference type="PROSITE" id="PS51721">
    <property type="entry name" value="G_CP"/>
    <property type="match status" value="1"/>
</dbReference>
<keyword evidence="8" id="KW-1185">Reference proteome</keyword>
<evidence type="ECO:0000256" key="4">
    <source>
        <dbReference type="PIRNR" id="PIRNR006230"/>
    </source>
</evidence>
<reference evidence="7 8" key="1">
    <citation type="submission" date="2018-10" db="EMBL/GenBank/DDBJ databases">
        <title>Anaerotruncus faecis sp. nov., isolated from human feces.</title>
        <authorList>
            <person name="Wang Y.-J."/>
        </authorList>
    </citation>
    <scope>NUCLEOTIDE SEQUENCE [LARGE SCALE GENOMIC DNA]</scope>
    <source>
        <strain evidence="7 8">22A2-44</strain>
    </source>
</reference>
<dbReference type="InterPro" id="IPR016478">
    <property type="entry name" value="GTPase_MTG1"/>
</dbReference>
<sequence>MSTQQPGVPAAEVPSIQWFPGHMAKTRRLMSESLKLVDIVVELTDARIPASSRNPEIDKLVGQKPRVILLNKCDSADDGATRRWVDYYARKGVPAIATDCRSGKGLGAFLPLVKSALSAQLARRAEKGMGGQPIRMMIVGIPNVGKSSLINRLAGAKRAKVEDRPGVTRGRQWVSLAGGIDLLDMPGVLWPKFEDPAVGERLAFTGAVKDDVLDAELLAMRLLWLLNAEYPAQLAARYHLKEGETDGLDAYGLLCLVGKKRGMLIPGGEVNTERAAITVLDEFRSGKLGRLTLELPPED</sequence>
<accession>A0A498CPN5</accession>
<feature type="binding site" evidence="5">
    <location>
        <position position="187"/>
    </location>
    <ligand>
        <name>GTP</name>
        <dbReference type="ChEBI" id="CHEBI:37565"/>
    </ligand>
</feature>
<feature type="binding site" evidence="5">
    <location>
        <begin position="143"/>
        <end position="148"/>
    </location>
    <ligand>
        <name>GTP</name>
        <dbReference type="ChEBI" id="CHEBI:37565"/>
    </ligand>
</feature>
<dbReference type="GO" id="GO:0003924">
    <property type="term" value="F:GTPase activity"/>
    <property type="evidence" value="ECO:0007669"/>
    <property type="project" value="TreeGrafter"/>
</dbReference>
<dbReference type="InterPro" id="IPR023179">
    <property type="entry name" value="GTP-bd_ortho_bundle_sf"/>
</dbReference>
<evidence type="ECO:0000313" key="8">
    <source>
        <dbReference type="Proteomes" id="UP000276301"/>
    </source>
</evidence>
<dbReference type="EMBL" id="RCHT01000014">
    <property type="protein sequence ID" value="RLL10344.1"/>
    <property type="molecule type" value="Genomic_DNA"/>
</dbReference>
<comment type="caution">
    <text evidence="7">The sequence shown here is derived from an EMBL/GenBank/DDBJ whole genome shotgun (WGS) entry which is preliminary data.</text>
</comment>
<dbReference type="GO" id="GO:0006412">
    <property type="term" value="P:translation"/>
    <property type="evidence" value="ECO:0007669"/>
    <property type="project" value="TreeGrafter"/>
</dbReference>
<dbReference type="InterPro" id="IPR030378">
    <property type="entry name" value="G_CP_dom"/>
</dbReference>
<proteinExistence type="inferred from homology"/>
<dbReference type="AlphaFoldDB" id="A0A498CPN5"/>
<dbReference type="PANTHER" id="PTHR45782:SF4">
    <property type="entry name" value="MITOCHONDRIAL RIBOSOME-ASSOCIATED GTPASE 1"/>
    <property type="match status" value="1"/>
</dbReference>
<dbReference type="GO" id="GO:0005525">
    <property type="term" value="F:GTP binding"/>
    <property type="evidence" value="ECO:0007669"/>
    <property type="project" value="UniProtKB-KW"/>
</dbReference>
<feature type="domain" description="CP-type G" evidence="6">
    <location>
        <begin position="27"/>
        <end position="191"/>
    </location>
</feature>
<evidence type="ECO:0000259" key="6">
    <source>
        <dbReference type="PROSITE" id="PS51721"/>
    </source>
</evidence>
<comment type="subcellular location">
    <subcellularLocation>
        <location evidence="4">Cytoplasm</location>
    </subcellularLocation>
</comment>
<evidence type="ECO:0000256" key="2">
    <source>
        <dbReference type="ARBA" id="ARBA00022741"/>
    </source>
</evidence>
<evidence type="ECO:0000256" key="5">
    <source>
        <dbReference type="PIRSR" id="PIRSR006230-1"/>
    </source>
</evidence>
<protein>
    <recommendedName>
        <fullName evidence="1 4">Ribosome biogenesis GTPase A</fullName>
    </recommendedName>
</protein>
<comment type="function">
    <text evidence="4">Required for a late step of 50S ribosomal subunit assembly. Has GTPase activity.</text>
</comment>
<evidence type="ECO:0000313" key="7">
    <source>
        <dbReference type="EMBL" id="RLL10344.1"/>
    </source>
</evidence>
<name>A0A498CPN5_9FIRM</name>